<organism evidence="3 4">
    <name type="scientific">candidate division TA06 bacterium B3_TA06</name>
    <dbReference type="NCBI Taxonomy" id="2012487"/>
    <lineage>
        <taxon>Bacteria</taxon>
        <taxon>Bacteria division TA06</taxon>
    </lineage>
</organism>
<evidence type="ECO:0000259" key="2">
    <source>
        <dbReference type="Pfam" id="PF04892"/>
    </source>
</evidence>
<keyword evidence="1" id="KW-1133">Transmembrane helix</keyword>
<accession>A0A532USV2</accession>
<dbReference type="PANTHER" id="PTHR28008:SF1">
    <property type="entry name" value="DOMAIN PROTEIN, PUTATIVE (AFU_ORTHOLOGUE AFUA_3G10980)-RELATED"/>
    <property type="match status" value="1"/>
</dbReference>
<dbReference type="AlphaFoldDB" id="A0A532USV2"/>
<dbReference type="Pfam" id="PF04892">
    <property type="entry name" value="VanZ"/>
    <property type="match status" value="1"/>
</dbReference>
<feature type="transmembrane region" description="Helical" evidence="1">
    <location>
        <begin position="53"/>
        <end position="75"/>
    </location>
</feature>
<proteinExistence type="predicted"/>
<keyword evidence="1" id="KW-0472">Membrane</keyword>
<feature type="transmembrane region" description="Helical" evidence="1">
    <location>
        <begin position="6"/>
        <end position="23"/>
    </location>
</feature>
<reference evidence="3 4" key="1">
    <citation type="submission" date="2017-06" db="EMBL/GenBank/DDBJ databases">
        <title>Novel microbial phyla capable of carbon fixation and sulfur reduction in deep-sea sediments.</title>
        <authorList>
            <person name="Huang J."/>
            <person name="Baker B."/>
            <person name="Wang Y."/>
        </authorList>
    </citation>
    <scope>NUCLEOTIDE SEQUENCE [LARGE SCALE GENOMIC DNA]</scope>
    <source>
        <strain evidence="3">B3_TA06</strain>
    </source>
</reference>
<protein>
    <recommendedName>
        <fullName evidence="2">VanZ-like domain-containing protein</fullName>
    </recommendedName>
</protein>
<dbReference type="EMBL" id="NJBO01000028">
    <property type="protein sequence ID" value="TKJ38014.1"/>
    <property type="molecule type" value="Genomic_DNA"/>
</dbReference>
<name>A0A532USV2_UNCT6</name>
<keyword evidence="1" id="KW-0812">Transmembrane</keyword>
<dbReference type="PANTHER" id="PTHR28008">
    <property type="entry name" value="DOMAIN PROTEIN, PUTATIVE (AFU_ORTHOLOGUE AFUA_3G10980)-RELATED"/>
    <property type="match status" value="1"/>
</dbReference>
<dbReference type="Proteomes" id="UP000317778">
    <property type="component" value="Unassembled WGS sequence"/>
</dbReference>
<sequence>MRRYYIYLIVWGLFLIALSFIPGREALPQKFPLDKVLHAVAFGYLGYLSARSLGWWGLLIALVFGAASEFLQFLAPQRNVAVLDLAANEAGIVAGFFIGFARRRRALRAG</sequence>
<dbReference type="NCBIfam" id="NF037970">
    <property type="entry name" value="vanZ_1"/>
    <property type="match status" value="1"/>
</dbReference>
<evidence type="ECO:0000256" key="1">
    <source>
        <dbReference type="SAM" id="Phobius"/>
    </source>
</evidence>
<comment type="caution">
    <text evidence="3">The sequence shown here is derived from an EMBL/GenBank/DDBJ whole genome shotgun (WGS) entry which is preliminary data.</text>
</comment>
<gene>
    <name evidence="3" type="ORF">CEE36_10775</name>
</gene>
<feature type="domain" description="VanZ-like" evidence="2">
    <location>
        <begin position="30"/>
        <end position="98"/>
    </location>
</feature>
<dbReference type="InterPro" id="IPR006976">
    <property type="entry name" value="VanZ-like"/>
</dbReference>
<evidence type="ECO:0000313" key="4">
    <source>
        <dbReference type="Proteomes" id="UP000317778"/>
    </source>
</evidence>
<evidence type="ECO:0000313" key="3">
    <source>
        <dbReference type="EMBL" id="TKJ38014.1"/>
    </source>
</evidence>
<feature type="transmembrane region" description="Helical" evidence="1">
    <location>
        <begin position="81"/>
        <end position="101"/>
    </location>
</feature>